<dbReference type="EMBL" id="NUMG01000060">
    <property type="protein sequence ID" value="PGT96273.1"/>
    <property type="molecule type" value="Genomic_DNA"/>
</dbReference>
<evidence type="ECO:0000259" key="1">
    <source>
        <dbReference type="Pfam" id="PF03551"/>
    </source>
</evidence>
<dbReference type="InterPro" id="IPR036390">
    <property type="entry name" value="WH_DNA-bd_sf"/>
</dbReference>
<feature type="domain" description="Transcription regulator PadR N-terminal" evidence="1">
    <location>
        <begin position="16"/>
        <end position="85"/>
    </location>
</feature>
<proteinExistence type="predicted"/>
<dbReference type="InterPro" id="IPR005149">
    <property type="entry name" value="Tscrpt_reg_PadR_N"/>
</dbReference>
<dbReference type="InterPro" id="IPR052509">
    <property type="entry name" value="Metal_resp_DNA-bind_regulator"/>
</dbReference>
<gene>
    <name evidence="2" type="ORF">COD19_28300</name>
</gene>
<dbReference type="PANTHER" id="PTHR33169:SF24">
    <property type="entry name" value="TRANSCRIPTIONAL REGULATOR, PADR FAMILY"/>
    <property type="match status" value="1"/>
</dbReference>
<reference evidence="2 3" key="1">
    <citation type="submission" date="2017-09" db="EMBL/GenBank/DDBJ databases">
        <title>Large-scale bioinformatics analysis of Bacillus genomes uncovers conserved roles of natural products in bacterial physiology.</title>
        <authorList>
            <consortium name="Agbiome Team Llc"/>
            <person name="Bleich R.M."/>
            <person name="Grubbs K.J."/>
            <person name="Santa Maria K.C."/>
            <person name="Allen S.E."/>
            <person name="Farag S."/>
            <person name="Shank E.A."/>
            <person name="Bowers A."/>
        </authorList>
    </citation>
    <scope>NUCLEOTIDE SEQUENCE [LARGE SCALE GENOMIC DNA]</scope>
    <source>
        <strain evidence="2 3">AFS040105</strain>
    </source>
</reference>
<dbReference type="Gene3D" id="1.10.10.10">
    <property type="entry name" value="Winged helix-like DNA-binding domain superfamily/Winged helix DNA-binding domain"/>
    <property type="match status" value="1"/>
</dbReference>
<dbReference type="InterPro" id="IPR036388">
    <property type="entry name" value="WH-like_DNA-bd_sf"/>
</dbReference>
<dbReference type="PANTHER" id="PTHR33169">
    <property type="entry name" value="PADR-FAMILY TRANSCRIPTIONAL REGULATOR"/>
    <property type="match status" value="1"/>
</dbReference>
<dbReference type="Proteomes" id="UP000225766">
    <property type="component" value="Unassembled WGS sequence"/>
</dbReference>
<accession>A0A2C1LDC2</accession>
<dbReference type="SUPFAM" id="SSF46785">
    <property type="entry name" value="Winged helix' DNA-binding domain"/>
    <property type="match status" value="1"/>
</dbReference>
<organism evidence="2 3">
    <name type="scientific">Bacillus cereus</name>
    <dbReference type="NCBI Taxonomy" id="1396"/>
    <lineage>
        <taxon>Bacteria</taxon>
        <taxon>Bacillati</taxon>
        <taxon>Bacillota</taxon>
        <taxon>Bacilli</taxon>
        <taxon>Bacillales</taxon>
        <taxon>Bacillaceae</taxon>
        <taxon>Bacillus</taxon>
        <taxon>Bacillus cereus group</taxon>
    </lineage>
</organism>
<comment type="caution">
    <text evidence="2">The sequence shown here is derived from an EMBL/GenBank/DDBJ whole genome shotgun (WGS) entry which is preliminary data.</text>
</comment>
<sequence>MQLNVQFKKGVLELCVLALVKRKDSYGYELVQQISNKFLISEGSVYPLLRRLTKEGYFQTYLKESTEGPPRKYYQLTEQGEMQLKLLVTEWRDFAKGVQEIIEGVNWDE</sequence>
<protein>
    <submittedName>
        <fullName evidence="2">PadR family transcriptional regulator</fullName>
    </submittedName>
</protein>
<evidence type="ECO:0000313" key="2">
    <source>
        <dbReference type="EMBL" id="PGT96273.1"/>
    </source>
</evidence>
<name>A0A2C1LDC2_BACCE</name>
<dbReference type="Pfam" id="PF03551">
    <property type="entry name" value="PadR"/>
    <property type="match status" value="1"/>
</dbReference>
<dbReference type="AlphaFoldDB" id="A0A2C1LDC2"/>
<evidence type="ECO:0000313" key="3">
    <source>
        <dbReference type="Proteomes" id="UP000225766"/>
    </source>
</evidence>